<name>F7Q0G9_9MOLU</name>
<feature type="domain" description="PPM-type phosphatase" evidence="1">
    <location>
        <begin position="4"/>
        <end position="218"/>
    </location>
</feature>
<comment type="caution">
    <text evidence="2">The sequence shown here is derived from an EMBL/GenBank/DDBJ whole genome shotgun (WGS) entry which is preliminary data.</text>
</comment>
<dbReference type="AlphaFoldDB" id="F7Q0G9"/>
<dbReference type="InterPro" id="IPR001932">
    <property type="entry name" value="PPM-type_phosphatase-like_dom"/>
</dbReference>
<organism evidence="2 3">
    <name type="scientific">Haloplasma contractile SSD-17B</name>
    <dbReference type="NCBI Taxonomy" id="1033810"/>
    <lineage>
        <taxon>Bacteria</taxon>
        <taxon>Bacillati</taxon>
        <taxon>Mycoplasmatota</taxon>
        <taxon>Mollicutes</taxon>
        <taxon>Haloplasmatales</taxon>
        <taxon>Haloplasmataceae</taxon>
        <taxon>Haloplasma</taxon>
    </lineage>
</organism>
<sequence>MTIKYDVNVSALFKHNEEVCGDTTQIIKNKHATTIILSDGLGSGIKASILSILSTKIASRLLERNVSLDQVFSTIASTLPTCKVRGLAYSTLSILKITELGNANLIEYDNPSIMLFRDGQLINIKKQERTLAGKLVYESFFTVELDDVLVMVSDGIINAGVGGLFNLGLGHKELVNMILSKRLFKYDPHVLNKKIMNFIDGCYLCEPGDDSTSIVIKARSPRQIVILTGPPQDKISDREIVMNHFMSNRNSKKIVCGGTTGNIVARELHQSLETSIIYDDPSVPPIGKIKSIDLVTEGILTFNKCLEKIKQYRETKQLPTRNDGASLLTNELINADGIQFIIGTSVNPAHEELMESLQLMPRPVIVKQIIHELIAIGKEIQVEWF</sequence>
<dbReference type="OrthoDB" id="1090916at2"/>
<dbReference type="Gene3D" id="3.60.40.10">
    <property type="entry name" value="PPM-type phosphatase domain"/>
    <property type="match status" value="1"/>
</dbReference>
<evidence type="ECO:0000259" key="1">
    <source>
        <dbReference type="SMART" id="SM00331"/>
    </source>
</evidence>
<dbReference type="eggNOG" id="COG2208">
    <property type="taxonomic scope" value="Bacteria"/>
</dbReference>
<proteinExistence type="predicted"/>
<gene>
    <name evidence="2" type="ORF">HLPCO_001025</name>
</gene>
<protein>
    <submittedName>
        <fullName evidence="2">Protein serine-threonine phosphatase</fullName>
    </submittedName>
</protein>
<dbReference type="Proteomes" id="UP000005707">
    <property type="component" value="Unassembled WGS sequence"/>
</dbReference>
<dbReference type="EMBL" id="AFNU02000003">
    <property type="protein sequence ID" value="ERJ12685.1"/>
    <property type="molecule type" value="Genomic_DNA"/>
</dbReference>
<accession>F7Q0G9</accession>
<dbReference type="RefSeq" id="WP_008825905.1">
    <property type="nucleotide sequence ID" value="NZ_AFNU02000003.1"/>
</dbReference>
<dbReference type="STRING" id="1033810.HLPCO_001025"/>
<reference evidence="2 3" key="1">
    <citation type="journal article" date="2011" name="J. Bacteriol.">
        <title>Genome sequence of Haloplasma contractile, an unusual contractile bacterium from a deep-sea anoxic brine lake.</title>
        <authorList>
            <person name="Antunes A."/>
            <person name="Alam I."/>
            <person name="El Dorry H."/>
            <person name="Siam R."/>
            <person name="Robertson A."/>
            <person name="Bajic V.B."/>
            <person name="Stingl U."/>
        </authorList>
    </citation>
    <scope>NUCLEOTIDE SEQUENCE [LARGE SCALE GENOMIC DNA]</scope>
    <source>
        <strain evidence="2 3">SSD-17B</strain>
    </source>
</reference>
<evidence type="ECO:0000313" key="2">
    <source>
        <dbReference type="EMBL" id="ERJ12685.1"/>
    </source>
</evidence>
<dbReference type="SUPFAM" id="SSF81606">
    <property type="entry name" value="PP2C-like"/>
    <property type="match status" value="1"/>
</dbReference>
<reference evidence="2 3" key="2">
    <citation type="journal article" date="2013" name="PLoS ONE">
        <title>INDIGO - INtegrated Data Warehouse of MIcrobial GenOmes with Examples from the Red Sea Extremophiles.</title>
        <authorList>
            <person name="Alam I."/>
            <person name="Antunes A."/>
            <person name="Kamau A.A."/>
            <person name="Ba Alawi W."/>
            <person name="Kalkatawi M."/>
            <person name="Stingl U."/>
            <person name="Bajic V.B."/>
        </authorList>
    </citation>
    <scope>NUCLEOTIDE SEQUENCE [LARGE SCALE GENOMIC DNA]</scope>
    <source>
        <strain evidence="2 3">SSD-17B</strain>
    </source>
</reference>
<keyword evidence="3" id="KW-1185">Reference proteome</keyword>
<dbReference type="InParanoid" id="F7Q0G9"/>
<dbReference type="SMART" id="SM00331">
    <property type="entry name" value="PP2C_SIG"/>
    <property type="match status" value="1"/>
</dbReference>
<dbReference type="InterPro" id="IPR036457">
    <property type="entry name" value="PPM-type-like_dom_sf"/>
</dbReference>
<dbReference type="Pfam" id="PF07228">
    <property type="entry name" value="SpoIIE"/>
    <property type="match status" value="1"/>
</dbReference>
<evidence type="ECO:0000313" key="3">
    <source>
        <dbReference type="Proteomes" id="UP000005707"/>
    </source>
</evidence>